<sequence>MRAAMLRTLLQRSTRVRQLATDARVAVVGGGLSGSLCALSLAARGVPCCVYDQGASGGRFGGSAQRERPELGTQFFRASSDRFRSLLGELEKRNLVGRWRVAPERFGLLGSHGGGFLPREAVPRGTMPALATMRDGGDFCGFIEGDGDLWSAPDNAVVCEAIREMGGVELKPSGRVEAIERVEDGWRVEGKEFEAVVVASHGPSLAATAVAAAAAETADPAVVARLTGLVEAIARVRESRCAVVSAVVEVEGGEAIPFDAVTTPSSSVLQFLAREASKPGRADAGNAWTVVSTSSFADKRPGNDAVASLGLLLADEALRLLCPHGAKLTSAVGAKMWRAAFSAETLEGWSRGAEHAVVLEPYRLAICGDFVRAAACPVEAAALSGLEAGDRVAAVLLGGAN</sequence>
<dbReference type="Proteomes" id="UP000789595">
    <property type="component" value="Unassembled WGS sequence"/>
</dbReference>
<dbReference type="PANTHER" id="PTHR16128:SF5">
    <property type="entry name" value="FAD_NAD(P)-BINDING OXIDOREDUCTASE FAMILY PROTEIN"/>
    <property type="match status" value="1"/>
</dbReference>
<accession>A0A8J2WKD0</accession>
<keyword evidence="3" id="KW-1185">Reference proteome</keyword>
<dbReference type="Gene3D" id="3.90.660.10">
    <property type="match status" value="1"/>
</dbReference>
<gene>
    <name evidence="2" type="ORF">PECAL_3P16820</name>
</gene>
<feature type="domain" description="FAD dependent oxidoreductase" evidence="1">
    <location>
        <begin position="24"/>
        <end position="200"/>
    </location>
</feature>
<dbReference type="Gene3D" id="3.50.50.60">
    <property type="entry name" value="FAD/NAD(P)-binding domain"/>
    <property type="match status" value="1"/>
</dbReference>
<evidence type="ECO:0000313" key="3">
    <source>
        <dbReference type="Proteomes" id="UP000789595"/>
    </source>
</evidence>
<dbReference type="InterPro" id="IPR036188">
    <property type="entry name" value="FAD/NAD-bd_sf"/>
</dbReference>
<comment type="caution">
    <text evidence="2">The sequence shown here is derived from an EMBL/GenBank/DDBJ whole genome shotgun (WGS) entry which is preliminary data.</text>
</comment>
<dbReference type="PANTHER" id="PTHR16128">
    <property type="entry name" value="FAD/NAD(P)-BINDING OXIDOREDUCTASE FAMILY PROTEIN"/>
    <property type="match status" value="1"/>
</dbReference>
<proteinExistence type="predicted"/>
<dbReference type="AlphaFoldDB" id="A0A8J2WKD0"/>
<name>A0A8J2WKD0_9STRA</name>
<dbReference type="Pfam" id="PF01266">
    <property type="entry name" value="DAO"/>
    <property type="match status" value="1"/>
</dbReference>
<dbReference type="OrthoDB" id="2161133at2759"/>
<evidence type="ECO:0000259" key="1">
    <source>
        <dbReference type="Pfam" id="PF01266"/>
    </source>
</evidence>
<organism evidence="2 3">
    <name type="scientific">Pelagomonas calceolata</name>
    <dbReference type="NCBI Taxonomy" id="35677"/>
    <lineage>
        <taxon>Eukaryota</taxon>
        <taxon>Sar</taxon>
        <taxon>Stramenopiles</taxon>
        <taxon>Ochrophyta</taxon>
        <taxon>Pelagophyceae</taxon>
        <taxon>Pelagomonadales</taxon>
        <taxon>Pelagomonadaceae</taxon>
        <taxon>Pelagomonas</taxon>
    </lineage>
</organism>
<dbReference type="SUPFAM" id="SSF51905">
    <property type="entry name" value="FAD/NAD(P)-binding domain"/>
    <property type="match status" value="1"/>
</dbReference>
<evidence type="ECO:0000313" key="2">
    <source>
        <dbReference type="EMBL" id="CAH0371730.1"/>
    </source>
</evidence>
<dbReference type="InterPro" id="IPR006076">
    <property type="entry name" value="FAD-dep_OxRdtase"/>
</dbReference>
<dbReference type="EMBL" id="CAKKNE010000003">
    <property type="protein sequence ID" value="CAH0371730.1"/>
    <property type="molecule type" value="Genomic_DNA"/>
</dbReference>
<reference evidence="2" key="1">
    <citation type="submission" date="2021-11" db="EMBL/GenBank/DDBJ databases">
        <authorList>
            <consortium name="Genoscope - CEA"/>
            <person name="William W."/>
        </authorList>
    </citation>
    <scope>NUCLEOTIDE SEQUENCE</scope>
</reference>
<protein>
    <recommendedName>
        <fullName evidence="1">FAD dependent oxidoreductase domain-containing protein</fullName>
    </recommendedName>
</protein>